<accession>B8CFC3</accession>
<feature type="region of interest" description="Disordered" evidence="4">
    <location>
        <begin position="364"/>
        <end position="445"/>
    </location>
</feature>
<feature type="region of interest" description="Disordered" evidence="4">
    <location>
        <begin position="699"/>
        <end position="741"/>
    </location>
</feature>
<dbReference type="Pfam" id="PF12796">
    <property type="entry name" value="Ank_2"/>
    <property type="match status" value="1"/>
</dbReference>
<evidence type="ECO:0000256" key="3">
    <source>
        <dbReference type="PROSITE-ProRule" id="PRU00023"/>
    </source>
</evidence>
<dbReference type="KEGG" id="tps:THAPSDRAFT_25697"/>
<dbReference type="eggNOG" id="ENOG502S48R">
    <property type="taxonomic scope" value="Eukaryota"/>
</dbReference>
<dbReference type="InterPro" id="IPR002110">
    <property type="entry name" value="Ankyrin_rpt"/>
</dbReference>
<gene>
    <name evidence="5" type="ORF">THAPSDRAFT_25697</name>
</gene>
<dbReference type="STRING" id="35128.B8CFC3"/>
<feature type="compositionally biased region" description="Polar residues" evidence="4">
    <location>
        <begin position="699"/>
        <end position="711"/>
    </location>
</feature>
<feature type="compositionally biased region" description="Polar residues" evidence="4">
    <location>
        <begin position="370"/>
        <end position="385"/>
    </location>
</feature>
<dbReference type="PaxDb" id="35128-Thaps25697"/>
<organism evidence="5 6">
    <name type="scientific">Thalassiosira pseudonana</name>
    <name type="common">Marine diatom</name>
    <name type="synonym">Cyclotella nana</name>
    <dbReference type="NCBI Taxonomy" id="35128"/>
    <lineage>
        <taxon>Eukaryota</taxon>
        <taxon>Sar</taxon>
        <taxon>Stramenopiles</taxon>
        <taxon>Ochrophyta</taxon>
        <taxon>Bacillariophyta</taxon>
        <taxon>Coscinodiscophyceae</taxon>
        <taxon>Thalassiosirophycidae</taxon>
        <taxon>Thalassiosirales</taxon>
        <taxon>Thalassiosiraceae</taxon>
        <taxon>Thalassiosira</taxon>
    </lineage>
</organism>
<dbReference type="GeneID" id="7442796"/>
<evidence type="ECO:0000256" key="4">
    <source>
        <dbReference type="SAM" id="MobiDB-lite"/>
    </source>
</evidence>
<evidence type="ECO:0000256" key="1">
    <source>
        <dbReference type="ARBA" id="ARBA00022737"/>
    </source>
</evidence>
<protein>
    <submittedName>
        <fullName evidence="5">Uncharacterized protein</fullName>
    </submittedName>
</protein>
<feature type="compositionally biased region" description="Low complexity" evidence="4">
    <location>
        <begin position="586"/>
        <end position="605"/>
    </location>
</feature>
<name>B8CFC3_THAPS</name>
<dbReference type="PROSITE" id="PS50088">
    <property type="entry name" value="ANK_REPEAT"/>
    <property type="match status" value="1"/>
</dbReference>
<dbReference type="AlphaFoldDB" id="B8CFC3"/>
<reference evidence="5 6" key="1">
    <citation type="journal article" date="2004" name="Science">
        <title>The genome of the diatom Thalassiosira pseudonana: ecology, evolution, and metabolism.</title>
        <authorList>
            <person name="Armbrust E.V."/>
            <person name="Berges J.A."/>
            <person name="Bowler C."/>
            <person name="Green B.R."/>
            <person name="Martinez D."/>
            <person name="Putnam N.H."/>
            <person name="Zhou S."/>
            <person name="Allen A.E."/>
            <person name="Apt K.E."/>
            <person name="Bechner M."/>
            <person name="Brzezinski M.A."/>
            <person name="Chaal B.K."/>
            <person name="Chiovitti A."/>
            <person name="Davis A.K."/>
            <person name="Demarest M.S."/>
            <person name="Detter J.C."/>
            <person name="Glavina T."/>
            <person name="Goodstein D."/>
            <person name="Hadi M.Z."/>
            <person name="Hellsten U."/>
            <person name="Hildebrand M."/>
            <person name="Jenkins B.D."/>
            <person name="Jurka J."/>
            <person name="Kapitonov V.V."/>
            <person name="Kroger N."/>
            <person name="Lau W.W."/>
            <person name="Lane T.W."/>
            <person name="Larimer F.W."/>
            <person name="Lippmeier J.C."/>
            <person name="Lucas S."/>
            <person name="Medina M."/>
            <person name="Montsant A."/>
            <person name="Obornik M."/>
            <person name="Parker M.S."/>
            <person name="Palenik B."/>
            <person name="Pazour G.J."/>
            <person name="Richardson P.M."/>
            <person name="Rynearson T.A."/>
            <person name="Saito M.A."/>
            <person name="Schwartz D.C."/>
            <person name="Thamatrakoln K."/>
            <person name="Valentin K."/>
            <person name="Vardi A."/>
            <person name="Wilkerson F.P."/>
            <person name="Rokhsar D.S."/>
        </authorList>
    </citation>
    <scope>NUCLEOTIDE SEQUENCE [LARGE SCALE GENOMIC DNA]</scope>
    <source>
        <strain evidence="5 6">CCMP1335</strain>
    </source>
</reference>
<evidence type="ECO:0000256" key="2">
    <source>
        <dbReference type="ARBA" id="ARBA00023043"/>
    </source>
</evidence>
<dbReference type="InParanoid" id="B8CFC3"/>
<dbReference type="PANTHER" id="PTHR24198">
    <property type="entry name" value="ANKYRIN REPEAT AND PROTEIN KINASE DOMAIN-CONTAINING PROTEIN"/>
    <property type="match status" value="1"/>
</dbReference>
<evidence type="ECO:0000313" key="6">
    <source>
        <dbReference type="Proteomes" id="UP000001449"/>
    </source>
</evidence>
<dbReference type="PROSITE" id="PS50297">
    <property type="entry name" value="ANK_REP_REGION"/>
    <property type="match status" value="1"/>
</dbReference>
<dbReference type="Gene3D" id="1.25.40.20">
    <property type="entry name" value="Ankyrin repeat-containing domain"/>
    <property type="match status" value="1"/>
</dbReference>
<dbReference type="EMBL" id="CM000653">
    <property type="protein sequence ID" value="EED87776.1"/>
    <property type="molecule type" value="Genomic_DNA"/>
</dbReference>
<feature type="compositionally biased region" description="Low complexity" evidence="4">
    <location>
        <begin position="419"/>
        <end position="444"/>
    </location>
</feature>
<keyword evidence="6" id="KW-1185">Reference proteome</keyword>
<feature type="compositionally biased region" description="Polar residues" evidence="4">
    <location>
        <begin position="615"/>
        <end position="629"/>
    </location>
</feature>
<sequence>MQRGAFADLIERCRKQKVRVAEDNGSSELVAGLFLASATTGDDNSFTSMERPRTSIRVHLRLLGQSVSVIRLPLAGIDTTMSNPAANLLAGDCKNNGDGTDQSWISEALQNPELASSAKFLLETMSYTKSCGGNHDGTSTNDLGGACGSNGNEVVNSAASAFNFGGGAFSNGFQQQHQNTNGFSVNANSMKNNILVTLNQSQANPQSMMPSQQNMPSYGNNNLNQHQPQTVYNTNVNGISGIPFSPQLSGGYNTKPLSPPTMVSAGSYGGGSVATNGSHQYQQQFNNGGQHQANIGGQLHFNNGSQQQVNQLHYTPTSLVGCQGNVSIGSHGGVIHLQKLPQSSSCIKSRNSCTAPMIRQGVTVKGASDKCSSTPAPSMMYQEQGQHSVHQVVSHLQVNQHNHEHHHHSNESPGGGGQSQKSSQCQQSSSSSNHHPSSSPQQQQCIPKDLEHPILKKQDALQTQLYQQQLQLQRHQEQIRQMQMMQAFNQQQQANQLSSNNQGNIQRKNFNFNDGMTNMMNIQINISTNSDNANASSDDNGDDFNFEPSDFRAEDDSPSDDIDLSFLLDVGFDSDEGNGVERNVGSSQFSQPQHHQHQQVVTSQQELLQPRKQPQHQSNQPQHVTSQLKQEGLPGSSLAMQEHLRQMCQQQMKQFQKSQMKQTKQKVGKQQGIQPLHFQHQNTGNFNPSNIHRDVASNQGHETLSPRTSCRPTGKGTKLSQASRNSAGNHHPIGSVSSAQVTSSPIFGVISRQTMNETKRQQAVAVADANASDREHTSNKHMMIQSNMSSSNVVGGGMKRAAGTDPNQNPPLSQDNKRIKASSVPSSVSSPTKLNNSSSLYDYFVSMLSSRGYTPSKLPAKQLGYMTEPTPLQLASFGFAVCSSIKPGGADRLTALLSSGLSPNPTNKFGESPFFMACKRGLHELVKVFVDQGAEVRVADGFGRTALHHICWSNSPCLTSAKILLEADARLLCVMDNFGKTPLDFVGDAHRSNWSEFLESIKDMCWPVNEGRVYFPETRCEGTMMADPPGALSIDLAEKVASGHLMPQDAKIQQQKMLQQNE</sequence>
<reference evidence="5 6" key="2">
    <citation type="journal article" date="2008" name="Nature">
        <title>The Phaeodactylum genome reveals the evolutionary history of diatom genomes.</title>
        <authorList>
            <person name="Bowler C."/>
            <person name="Allen A.E."/>
            <person name="Badger J.H."/>
            <person name="Grimwood J."/>
            <person name="Jabbari K."/>
            <person name="Kuo A."/>
            <person name="Maheswari U."/>
            <person name="Martens C."/>
            <person name="Maumus F."/>
            <person name="Otillar R.P."/>
            <person name="Rayko E."/>
            <person name="Salamov A."/>
            <person name="Vandepoele K."/>
            <person name="Beszteri B."/>
            <person name="Gruber A."/>
            <person name="Heijde M."/>
            <person name="Katinka M."/>
            <person name="Mock T."/>
            <person name="Valentin K."/>
            <person name="Verret F."/>
            <person name="Berges J.A."/>
            <person name="Brownlee C."/>
            <person name="Cadoret J.P."/>
            <person name="Chiovitti A."/>
            <person name="Choi C.J."/>
            <person name="Coesel S."/>
            <person name="De Martino A."/>
            <person name="Detter J.C."/>
            <person name="Durkin C."/>
            <person name="Falciatore A."/>
            <person name="Fournet J."/>
            <person name="Haruta M."/>
            <person name="Huysman M.J."/>
            <person name="Jenkins B.D."/>
            <person name="Jiroutova K."/>
            <person name="Jorgensen R.E."/>
            <person name="Joubert Y."/>
            <person name="Kaplan A."/>
            <person name="Kroger N."/>
            <person name="Kroth P.G."/>
            <person name="La Roche J."/>
            <person name="Lindquist E."/>
            <person name="Lommer M."/>
            <person name="Martin-Jezequel V."/>
            <person name="Lopez P.J."/>
            <person name="Lucas S."/>
            <person name="Mangogna M."/>
            <person name="McGinnis K."/>
            <person name="Medlin L.K."/>
            <person name="Montsant A."/>
            <person name="Oudot-Le Secq M.P."/>
            <person name="Napoli C."/>
            <person name="Obornik M."/>
            <person name="Parker M.S."/>
            <person name="Petit J.L."/>
            <person name="Porcel B.M."/>
            <person name="Poulsen N."/>
            <person name="Robison M."/>
            <person name="Rychlewski L."/>
            <person name="Rynearson T.A."/>
            <person name="Schmutz J."/>
            <person name="Shapiro H."/>
            <person name="Siaut M."/>
            <person name="Stanley M."/>
            <person name="Sussman M.R."/>
            <person name="Taylor A.R."/>
            <person name="Vardi A."/>
            <person name="von Dassow P."/>
            <person name="Vyverman W."/>
            <person name="Willis A."/>
            <person name="Wyrwicz L.S."/>
            <person name="Rokhsar D.S."/>
            <person name="Weissenbach J."/>
            <person name="Armbrust E.V."/>
            <person name="Green B.R."/>
            <person name="Van de Peer Y."/>
            <person name="Grigoriev I.V."/>
        </authorList>
    </citation>
    <scope>NUCLEOTIDE SEQUENCE [LARGE SCALE GENOMIC DNA]</scope>
    <source>
        <strain evidence="5 6">CCMP1335</strain>
    </source>
</reference>
<feature type="compositionally biased region" description="Polar residues" evidence="4">
    <location>
        <begin position="718"/>
        <end position="728"/>
    </location>
</feature>
<feature type="compositionally biased region" description="Polar residues" evidence="4">
    <location>
        <begin position="805"/>
        <end position="814"/>
    </location>
</feature>
<dbReference type="Proteomes" id="UP000001449">
    <property type="component" value="Chromosome 22"/>
</dbReference>
<feature type="compositionally biased region" description="Low complexity" evidence="4">
    <location>
        <begin position="386"/>
        <end position="400"/>
    </location>
</feature>
<keyword evidence="1" id="KW-0677">Repeat</keyword>
<feature type="repeat" description="ANK" evidence="3">
    <location>
        <begin position="909"/>
        <end position="941"/>
    </location>
</feature>
<feature type="region of interest" description="Disordered" evidence="4">
    <location>
        <begin position="529"/>
        <end position="562"/>
    </location>
</feature>
<keyword evidence="2 3" id="KW-0040">ANK repeat</keyword>
<feature type="region of interest" description="Disordered" evidence="4">
    <location>
        <begin position="577"/>
        <end position="632"/>
    </location>
</feature>
<dbReference type="SUPFAM" id="SSF48403">
    <property type="entry name" value="Ankyrin repeat"/>
    <property type="match status" value="1"/>
</dbReference>
<dbReference type="SMART" id="SM00248">
    <property type="entry name" value="ANK"/>
    <property type="match status" value="2"/>
</dbReference>
<proteinExistence type="predicted"/>
<feature type="compositionally biased region" description="Low complexity" evidence="4">
    <location>
        <begin position="822"/>
        <end position="831"/>
    </location>
</feature>
<dbReference type="HOGENOM" id="CLU_289123_0_0_1"/>
<dbReference type="RefSeq" id="XP_002294996.1">
    <property type="nucleotide sequence ID" value="XM_002294960.1"/>
</dbReference>
<dbReference type="InterPro" id="IPR036770">
    <property type="entry name" value="Ankyrin_rpt-contain_sf"/>
</dbReference>
<dbReference type="PANTHER" id="PTHR24198:SF165">
    <property type="entry name" value="ANKYRIN REPEAT-CONTAINING PROTEIN-RELATED"/>
    <property type="match status" value="1"/>
</dbReference>
<evidence type="ECO:0000313" key="5">
    <source>
        <dbReference type="EMBL" id="EED87776.1"/>
    </source>
</evidence>
<feature type="region of interest" description="Disordered" evidence="4">
    <location>
        <begin position="793"/>
        <end position="834"/>
    </location>
</feature>
<feature type="compositionally biased region" description="Low complexity" evidence="4">
    <location>
        <begin position="529"/>
        <end position="538"/>
    </location>
</feature>